<keyword evidence="1" id="KW-0472">Membrane</keyword>
<evidence type="ECO:0000256" key="1">
    <source>
        <dbReference type="SAM" id="Phobius"/>
    </source>
</evidence>
<keyword evidence="1" id="KW-1133">Transmembrane helix</keyword>
<feature type="transmembrane region" description="Helical" evidence="1">
    <location>
        <begin position="12"/>
        <end position="33"/>
    </location>
</feature>
<keyword evidence="1" id="KW-0812">Transmembrane</keyword>
<evidence type="ECO:0000313" key="2">
    <source>
        <dbReference type="EMBL" id="DAD93882.1"/>
    </source>
</evidence>
<reference evidence="2" key="1">
    <citation type="journal article" date="2021" name="Proc. Natl. Acad. Sci. U.S.A.">
        <title>A Catalog of Tens of Thousands of Viruses from Human Metagenomes Reveals Hidden Associations with Chronic Diseases.</title>
        <authorList>
            <person name="Tisza M.J."/>
            <person name="Buck C.B."/>
        </authorList>
    </citation>
    <scope>NUCLEOTIDE SEQUENCE</scope>
    <source>
        <strain evidence="2">CtmTU3</strain>
    </source>
</reference>
<name>A0A8S5NHU2_9CAUD</name>
<organism evidence="2">
    <name type="scientific">Siphoviridae sp. ctmTU3</name>
    <dbReference type="NCBI Taxonomy" id="2826453"/>
    <lineage>
        <taxon>Viruses</taxon>
        <taxon>Duplodnaviria</taxon>
        <taxon>Heunggongvirae</taxon>
        <taxon>Uroviricota</taxon>
        <taxon>Caudoviricetes</taxon>
    </lineage>
</organism>
<protein>
    <submittedName>
        <fullName evidence="2">Uncharacterized protein</fullName>
    </submittedName>
</protein>
<accession>A0A8S5NHU2</accession>
<proteinExistence type="predicted"/>
<sequence length="35" mass="3644">MTELEIKGIGVFLGLNVLPINGMVTSGVVILFVGL</sequence>
<dbReference type="EMBL" id="BK015169">
    <property type="protein sequence ID" value="DAD93882.1"/>
    <property type="molecule type" value="Genomic_DNA"/>
</dbReference>